<reference evidence="1 2" key="1">
    <citation type="submission" date="2018-09" db="EMBL/GenBank/DDBJ databases">
        <title>Marinorhizobium profundi gen. nov., sp. nov., isolated from a deep-sea sediment sample from the New Britain Trench and proposal of Marinorhizobiaceae fam. nov. in the order Rhizobiales of the class Alphaproteobacteria.</title>
        <authorList>
            <person name="Cao J."/>
        </authorList>
    </citation>
    <scope>NUCLEOTIDE SEQUENCE [LARGE SCALE GENOMIC DNA]</scope>
    <source>
        <strain evidence="1 2">WS11</strain>
    </source>
</reference>
<dbReference type="RefSeq" id="WP_126010179.1">
    <property type="nucleotide sequence ID" value="NZ_CP032509.1"/>
</dbReference>
<dbReference type="AlphaFoldDB" id="A0A3S9B4J2"/>
<dbReference type="Proteomes" id="UP000268192">
    <property type="component" value="Chromosome"/>
</dbReference>
<keyword evidence="2" id="KW-1185">Reference proteome</keyword>
<proteinExistence type="predicted"/>
<accession>A0A3S9B4J2</accession>
<dbReference type="OrthoDB" id="5438497at2"/>
<dbReference type="KEGG" id="abaw:D5400_11740"/>
<evidence type="ECO:0000313" key="1">
    <source>
        <dbReference type="EMBL" id="AZN71860.1"/>
    </source>
</evidence>
<protein>
    <submittedName>
        <fullName evidence="1">Uncharacterized protein</fullName>
    </submittedName>
</protein>
<sequence length="705" mass="76938">MTTGPLKSSCNGGEFSRDVAGRIDIKQYYSAGLRFKNVEPVPQGGFRLMPGSLMIDEARSPHVKQWTLNVSPDLSYTFIITPGWVDIYRSDRIKRASLNIPALTLALLPQLGFYGEANTFGIFHNDLRSIRIARNPADDTIWTVDDWPYASIPEVDLGGTYTQVIDIWEVNIRALASSEISLSVTVNGESTPSIELQDALGDPATFGDASADWNAFADRIRDAINDLPSIPGGVTIGQGVRAGARIISIAFDGASIGEEYSLSAIVTNTSDASALAVHTQIGRTDGEPLVSTSKGWFSGMDLVQDRATYFAPKARRAALAMSRIAEYFDLNIRAQGDNAARLEALRTQTSEAVLAVYEGKYMLVFTDKSEWFATNRTFSRNEPVNFVRASSNGIRPNCPPVEIEGQVYFVSGGNTPEGEDERRGQVLYSASYDDVSTSYNANPESLLASHLVGTIDGSALQQKNRNIDAPRWLMKDEDGRLISALVIRNQDIPLAMCQWVAALNGQVKGLSVDGQNQVWITVQRGSVITTEVMEDMTRNLFQGAVRGSTDLAGQFAGLDRWNGQQVWARADGFILGPFTVSGGAIDLGDPYDDVVAGLWQPPVFESMPYVRVLPNDEIQRRPGRVHSVKAYVIDTESIAIGANGSRPRDISLLSPQDPTDAPMPAKSRYVEPIGIPGMVMDPTVVISQTRPGMLRVRDYVPGVKL</sequence>
<gene>
    <name evidence="1" type="ORF">D5400_11740</name>
</gene>
<organism evidence="1 2">
    <name type="scientific">Georhizobium profundi</name>
    <dbReference type="NCBI Taxonomy" id="2341112"/>
    <lineage>
        <taxon>Bacteria</taxon>
        <taxon>Pseudomonadati</taxon>
        <taxon>Pseudomonadota</taxon>
        <taxon>Alphaproteobacteria</taxon>
        <taxon>Hyphomicrobiales</taxon>
        <taxon>Rhizobiaceae</taxon>
        <taxon>Georhizobium</taxon>
    </lineage>
</organism>
<evidence type="ECO:0000313" key="2">
    <source>
        <dbReference type="Proteomes" id="UP000268192"/>
    </source>
</evidence>
<name>A0A3S9B4J2_9HYPH</name>
<dbReference type="EMBL" id="CP032509">
    <property type="protein sequence ID" value="AZN71860.1"/>
    <property type="molecule type" value="Genomic_DNA"/>
</dbReference>